<keyword evidence="4" id="KW-1208">Phospholipid metabolism</keyword>
<comment type="domain">
    <text evidence="4">The HXXXXD motif is essential for acyltransferase activity and may constitute the binding site for the phosphate moiety of the glycerol-3-phosphate.</text>
</comment>
<keyword evidence="4" id="KW-0444">Lipid biosynthesis</keyword>
<keyword evidence="3 4" id="KW-0012">Acyltransferase</keyword>
<keyword evidence="6" id="KW-0812">Transmembrane</keyword>
<accession>A0AAD9CVE5</accession>
<feature type="domain" description="Phospholipid/glycerol acyltransferase" evidence="7">
    <location>
        <begin position="108"/>
        <end position="225"/>
    </location>
</feature>
<keyword evidence="2 4" id="KW-0808">Transferase</keyword>
<evidence type="ECO:0000313" key="8">
    <source>
        <dbReference type="EMBL" id="KAK1921308.1"/>
    </source>
</evidence>
<evidence type="ECO:0000313" key="9">
    <source>
        <dbReference type="Proteomes" id="UP001182556"/>
    </source>
</evidence>
<keyword evidence="6" id="KW-0472">Membrane</keyword>
<dbReference type="PANTHER" id="PTHR10434">
    <property type="entry name" value="1-ACYL-SN-GLYCEROL-3-PHOSPHATE ACYLTRANSFERASE"/>
    <property type="match status" value="1"/>
</dbReference>
<keyword evidence="9" id="KW-1185">Reference proteome</keyword>
<dbReference type="SMART" id="SM00563">
    <property type="entry name" value="PlsC"/>
    <property type="match status" value="1"/>
</dbReference>
<dbReference type="GO" id="GO:0006654">
    <property type="term" value="P:phosphatidic acid biosynthetic process"/>
    <property type="evidence" value="ECO:0007669"/>
    <property type="project" value="TreeGrafter"/>
</dbReference>
<comment type="catalytic activity">
    <reaction evidence="4">
        <text>a 1-acyl-sn-glycero-3-phosphate + an acyl-CoA = a 1,2-diacyl-sn-glycero-3-phosphate + CoA</text>
        <dbReference type="Rhea" id="RHEA:19709"/>
        <dbReference type="ChEBI" id="CHEBI:57287"/>
        <dbReference type="ChEBI" id="CHEBI:57970"/>
        <dbReference type="ChEBI" id="CHEBI:58342"/>
        <dbReference type="ChEBI" id="CHEBI:58608"/>
        <dbReference type="EC" id="2.3.1.51"/>
    </reaction>
</comment>
<evidence type="ECO:0000256" key="4">
    <source>
        <dbReference type="RuleBase" id="RU361267"/>
    </source>
</evidence>
<keyword evidence="6" id="KW-1133">Transmembrane helix</keyword>
<dbReference type="CDD" id="cd07989">
    <property type="entry name" value="LPLAT_AGPAT-like"/>
    <property type="match status" value="1"/>
</dbReference>
<keyword evidence="4" id="KW-0594">Phospholipid biosynthesis</keyword>
<dbReference type="EMBL" id="JAODAN010000011">
    <property type="protein sequence ID" value="KAK1921308.1"/>
    <property type="molecule type" value="Genomic_DNA"/>
</dbReference>
<evidence type="ECO:0000256" key="5">
    <source>
        <dbReference type="SAM" id="MobiDB-lite"/>
    </source>
</evidence>
<dbReference type="PANTHER" id="PTHR10434:SF11">
    <property type="entry name" value="1-ACYL-SN-GLYCEROL-3-PHOSPHATE ACYLTRANSFERASE"/>
    <property type="match status" value="1"/>
</dbReference>
<dbReference type="GO" id="GO:0003841">
    <property type="term" value="F:1-acylglycerol-3-phosphate O-acyltransferase activity"/>
    <property type="evidence" value="ECO:0007669"/>
    <property type="project" value="UniProtKB-UniRule"/>
</dbReference>
<feature type="compositionally biased region" description="Acidic residues" evidence="5">
    <location>
        <begin position="331"/>
        <end position="341"/>
    </location>
</feature>
<dbReference type="AlphaFoldDB" id="A0AAD9CVE5"/>
<feature type="transmembrane region" description="Helical" evidence="6">
    <location>
        <begin position="36"/>
        <end position="59"/>
    </location>
</feature>
<dbReference type="InterPro" id="IPR002123">
    <property type="entry name" value="Plipid/glycerol_acylTrfase"/>
</dbReference>
<dbReference type="GO" id="GO:0005783">
    <property type="term" value="C:endoplasmic reticulum"/>
    <property type="evidence" value="ECO:0007669"/>
    <property type="project" value="TreeGrafter"/>
</dbReference>
<proteinExistence type="inferred from homology"/>
<evidence type="ECO:0000259" key="7">
    <source>
        <dbReference type="SMART" id="SM00563"/>
    </source>
</evidence>
<reference evidence="8" key="1">
    <citation type="submission" date="2023-02" db="EMBL/GenBank/DDBJ databases">
        <title>Identification and recombinant expression of a fungal hydrolase from Papiliotrema laurentii that hydrolyzes apple cutin and clears colloidal polyester polyurethane.</title>
        <authorList>
            <consortium name="DOE Joint Genome Institute"/>
            <person name="Roman V.A."/>
            <person name="Bojanowski C."/>
            <person name="Crable B.R."/>
            <person name="Wagner D.N."/>
            <person name="Hung C.S."/>
            <person name="Nadeau L.J."/>
            <person name="Schratz L."/>
            <person name="Haridas S."/>
            <person name="Pangilinan J."/>
            <person name="Lipzen A."/>
            <person name="Na H."/>
            <person name="Yan M."/>
            <person name="Ng V."/>
            <person name="Grigoriev I.V."/>
            <person name="Spatafora J.W."/>
            <person name="Barlow D."/>
            <person name="Biffinger J."/>
            <person name="Kelley-Loughnane N."/>
            <person name="Varaljay V.A."/>
            <person name="Crookes-Goodson W.J."/>
        </authorList>
    </citation>
    <scope>NUCLEOTIDE SEQUENCE</scope>
    <source>
        <strain evidence="8">5307AH</strain>
    </source>
</reference>
<dbReference type="InterPro" id="IPR004552">
    <property type="entry name" value="AGP_acyltrans"/>
</dbReference>
<comment type="similarity">
    <text evidence="1 4">Belongs to the 1-acyl-sn-glycerol-3-phosphate acyltransferase family.</text>
</comment>
<protein>
    <recommendedName>
        <fullName evidence="4">1-acyl-sn-glycerol-3-phosphate acyltransferase</fullName>
        <ecNumber evidence="4">2.3.1.51</ecNumber>
    </recommendedName>
</protein>
<dbReference type="NCBIfam" id="TIGR00530">
    <property type="entry name" value="AGP_acyltrn"/>
    <property type="match status" value="1"/>
</dbReference>
<dbReference type="Proteomes" id="UP001182556">
    <property type="component" value="Unassembled WGS sequence"/>
</dbReference>
<dbReference type="Pfam" id="PF01553">
    <property type="entry name" value="Acyltransferase"/>
    <property type="match status" value="1"/>
</dbReference>
<dbReference type="SUPFAM" id="SSF69593">
    <property type="entry name" value="Glycerol-3-phosphate (1)-acyltransferase"/>
    <property type="match status" value="1"/>
</dbReference>
<keyword evidence="4" id="KW-0443">Lipid metabolism</keyword>
<feature type="region of interest" description="Disordered" evidence="5">
    <location>
        <begin position="292"/>
        <end position="356"/>
    </location>
</feature>
<gene>
    <name evidence="8" type="ORF">DB88DRAFT_500307</name>
</gene>
<evidence type="ECO:0000256" key="2">
    <source>
        <dbReference type="ARBA" id="ARBA00022679"/>
    </source>
</evidence>
<organism evidence="8 9">
    <name type="scientific">Papiliotrema laurentii</name>
    <name type="common">Cryptococcus laurentii</name>
    <dbReference type="NCBI Taxonomy" id="5418"/>
    <lineage>
        <taxon>Eukaryota</taxon>
        <taxon>Fungi</taxon>
        <taxon>Dikarya</taxon>
        <taxon>Basidiomycota</taxon>
        <taxon>Agaricomycotina</taxon>
        <taxon>Tremellomycetes</taxon>
        <taxon>Tremellales</taxon>
        <taxon>Rhynchogastremaceae</taxon>
        <taxon>Papiliotrema</taxon>
    </lineage>
</organism>
<dbReference type="EC" id="2.3.1.51" evidence="4"/>
<evidence type="ECO:0000256" key="3">
    <source>
        <dbReference type="ARBA" id="ARBA00023315"/>
    </source>
</evidence>
<evidence type="ECO:0000256" key="6">
    <source>
        <dbReference type="SAM" id="Phobius"/>
    </source>
</evidence>
<name>A0AAD9CVE5_PAPLA</name>
<feature type="compositionally biased region" description="Basic and acidic residues" evidence="5">
    <location>
        <begin position="342"/>
        <end position="356"/>
    </location>
</feature>
<sequence length="356" mass="38836">MLGWVLKPLAVASTVVISTLGLLSRKYQRARLYYHLGLYLSTLGAASAWGVLITIVATLTGKRFNINYYVARSFYTVCSPLIGIKVDVEGEEHLSGLVRARGGKGQSAVLVGNHQSLLDVLYLGRILPKRASIMAKKELKWTPLLGQFMALSGAVFVDRKNRTAAVDALEKAGEEMKRKGVSLWVFPEGTRSSTPDPILLPFKKGAFHLAVKAQVPIIPVVTENYHRLFDGKTRMEEGSLKIRVLPPVSTQGLTADDVTALTESTRESMLVALREISQPGPDGDKTAKVRAIEARSSTPEETEPARVEPESRQASVEPVGSEGGKSRSSEDGTEDEMDEDAVLLKRPREPKAESDP</sequence>
<dbReference type="GO" id="GO:0016020">
    <property type="term" value="C:membrane"/>
    <property type="evidence" value="ECO:0007669"/>
    <property type="project" value="InterPro"/>
</dbReference>
<feature type="transmembrane region" description="Helical" evidence="6">
    <location>
        <begin position="6"/>
        <end position="24"/>
    </location>
</feature>
<comment type="caution">
    <text evidence="8">The sequence shown here is derived from an EMBL/GenBank/DDBJ whole genome shotgun (WGS) entry which is preliminary data.</text>
</comment>
<evidence type="ECO:0000256" key="1">
    <source>
        <dbReference type="ARBA" id="ARBA00008655"/>
    </source>
</evidence>